<dbReference type="Pfam" id="PF25879">
    <property type="entry name" value="WHD_LYAR"/>
    <property type="match status" value="1"/>
</dbReference>
<feature type="region of interest" description="Disordered" evidence="3">
    <location>
        <begin position="154"/>
        <end position="186"/>
    </location>
</feature>
<evidence type="ECO:0000256" key="1">
    <source>
        <dbReference type="ARBA" id="ARBA00004123"/>
    </source>
</evidence>
<dbReference type="PROSITE" id="PS50174">
    <property type="entry name" value="G_PATCH"/>
    <property type="match status" value="1"/>
</dbReference>
<sequence length="393" mass="43601">MAAPEAPLCYVGVSRSSAAFRLMKTMGWEEGEGLGKDKQGIKGHVRVKNKQDTSGVGLDQVKNNWAFDTTQFDNILKRLKVQAAVHAEDDDDDDDKEDKKVSLVDAEKVEAKEVIKESVVKSTRPQGRYQKRERGKRVNGYSLKDLEGILVKKTKEEDVQLDEASEMGTKATDESNSCQDEDKPNNVPVNWWGIKYGFVSGGLLGATSKPKKKSKRSSEETPESGKRAAFHEQDQEDLYNLCQDKATTGKQGLGAKGKSKKIAGADWKGKKTSFSDSEDGTEDDDGEDSNEEDDESEDSAEPCPPVKQNLSEVVITEKSDEEKVNLKKLCKKLLRQAPGKSMKLKDLRSLIETQSPSVFSEFSSKRDALSYLKQKLLASKQFHLDGKKVSLPQ</sequence>
<feature type="compositionally biased region" description="Acidic residues" evidence="3">
    <location>
        <begin position="276"/>
        <end position="300"/>
    </location>
</feature>
<keyword evidence="2" id="KW-0539">Nucleus</keyword>
<evidence type="ECO:0000313" key="5">
    <source>
        <dbReference type="EMBL" id="RZC62961.1"/>
    </source>
</evidence>
<evidence type="ECO:0000313" key="6">
    <source>
        <dbReference type="Proteomes" id="UP000316621"/>
    </source>
</evidence>
<dbReference type="InterPro" id="IPR000467">
    <property type="entry name" value="G_patch_dom"/>
</dbReference>
<dbReference type="InterPro" id="IPR050656">
    <property type="entry name" value="PINX1"/>
</dbReference>
<accession>A0A4Y7JSP5</accession>
<gene>
    <name evidence="5" type="ORF">C5167_024704</name>
</gene>
<proteinExistence type="predicted"/>
<dbReference type="SMART" id="SM00443">
    <property type="entry name" value="G_patch"/>
    <property type="match status" value="1"/>
</dbReference>
<dbReference type="GO" id="GO:0003676">
    <property type="term" value="F:nucleic acid binding"/>
    <property type="evidence" value="ECO:0007669"/>
    <property type="project" value="InterPro"/>
</dbReference>
<dbReference type="AlphaFoldDB" id="A0A4Y7JSP5"/>
<name>A0A4Y7JSP5_PAPSO</name>
<dbReference type="STRING" id="3469.A0A4Y7JSP5"/>
<feature type="domain" description="G-patch" evidence="4">
    <location>
        <begin position="15"/>
        <end position="61"/>
    </location>
</feature>
<organism evidence="5 6">
    <name type="scientific">Papaver somniferum</name>
    <name type="common">Opium poppy</name>
    <dbReference type="NCBI Taxonomy" id="3469"/>
    <lineage>
        <taxon>Eukaryota</taxon>
        <taxon>Viridiplantae</taxon>
        <taxon>Streptophyta</taxon>
        <taxon>Embryophyta</taxon>
        <taxon>Tracheophyta</taxon>
        <taxon>Spermatophyta</taxon>
        <taxon>Magnoliopsida</taxon>
        <taxon>Ranunculales</taxon>
        <taxon>Papaveraceae</taxon>
        <taxon>Papaveroideae</taxon>
        <taxon>Papaver</taxon>
    </lineage>
</organism>
<dbReference type="PANTHER" id="PTHR23149:SF9">
    <property type="entry name" value="G PATCH DOMAIN-CONTAINING PROTEIN 4"/>
    <property type="match status" value="1"/>
</dbReference>
<evidence type="ECO:0000256" key="3">
    <source>
        <dbReference type="SAM" id="MobiDB-lite"/>
    </source>
</evidence>
<dbReference type="OrthoDB" id="29523at2759"/>
<dbReference type="GO" id="GO:0005730">
    <property type="term" value="C:nucleolus"/>
    <property type="evidence" value="ECO:0007669"/>
    <property type="project" value="TreeGrafter"/>
</dbReference>
<evidence type="ECO:0000259" key="4">
    <source>
        <dbReference type="PROSITE" id="PS50174"/>
    </source>
</evidence>
<feature type="region of interest" description="Disordered" evidence="3">
    <location>
        <begin position="202"/>
        <end position="236"/>
    </location>
</feature>
<protein>
    <recommendedName>
        <fullName evidence="4">G-patch domain-containing protein</fullName>
    </recommendedName>
</protein>
<feature type="compositionally biased region" description="Basic and acidic residues" evidence="3">
    <location>
        <begin position="216"/>
        <end position="233"/>
    </location>
</feature>
<feature type="region of interest" description="Disordered" evidence="3">
    <location>
        <begin position="248"/>
        <end position="309"/>
    </location>
</feature>
<dbReference type="Gramene" id="RZC62961">
    <property type="protein sequence ID" value="RZC62961"/>
    <property type="gene ID" value="C5167_024704"/>
</dbReference>
<dbReference type="InterPro" id="IPR058719">
    <property type="entry name" value="WHD_LYAR"/>
</dbReference>
<dbReference type="OMA" id="AAPIKND"/>
<evidence type="ECO:0000256" key="2">
    <source>
        <dbReference type="ARBA" id="ARBA00023242"/>
    </source>
</evidence>
<reference evidence="5 6" key="1">
    <citation type="journal article" date="2018" name="Science">
        <title>The opium poppy genome and morphinan production.</title>
        <authorList>
            <person name="Guo L."/>
            <person name="Winzer T."/>
            <person name="Yang X."/>
            <person name="Li Y."/>
            <person name="Ning Z."/>
            <person name="He Z."/>
            <person name="Teodor R."/>
            <person name="Lu Y."/>
            <person name="Bowser T.A."/>
            <person name="Graham I.A."/>
            <person name="Ye K."/>
        </authorList>
    </citation>
    <scope>NUCLEOTIDE SEQUENCE [LARGE SCALE GENOMIC DNA]</scope>
    <source>
        <strain evidence="6">cv. HN1</strain>
        <tissue evidence="5">Leaves</tissue>
    </source>
</reference>
<keyword evidence="6" id="KW-1185">Reference proteome</keyword>
<dbReference type="Proteomes" id="UP000316621">
    <property type="component" value="Chromosome 5"/>
</dbReference>
<comment type="subcellular location">
    <subcellularLocation>
        <location evidence="1">Nucleus</location>
    </subcellularLocation>
</comment>
<dbReference type="EMBL" id="CM010719">
    <property type="protein sequence ID" value="RZC62961.1"/>
    <property type="molecule type" value="Genomic_DNA"/>
</dbReference>
<dbReference type="Pfam" id="PF01585">
    <property type="entry name" value="G-patch"/>
    <property type="match status" value="1"/>
</dbReference>
<dbReference type="PANTHER" id="PTHR23149">
    <property type="entry name" value="G PATCH DOMAIN CONTAINING PROTEIN"/>
    <property type="match status" value="1"/>
</dbReference>